<evidence type="ECO:0000313" key="4">
    <source>
        <dbReference type="Proteomes" id="UP000694569"/>
    </source>
</evidence>
<dbReference type="InterPro" id="IPR021109">
    <property type="entry name" value="Peptidase_aspartic_dom_sf"/>
</dbReference>
<evidence type="ECO:0000259" key="2">
    <source>
        <dbReference type="Pfam" id="PF03732"/>
    </source>
</evidence>
<reference evidence="3" key="2">
    <citation type="submission" date="2025-09" db="UniProtKB">
        <authorList>
            <consortium name="Ensembl"/>
        </authorList>
    </citation>
    <scope>IDENTIFICATION</scope>
</reference>
<accession>A0A8C5LJ63</accession>
<protein>
    <recommendedName>
        <fullName evidence="2">Retrotransposon gag domain-containing protein</fullName>
    </recommendedName>
</protein>
<evidence type="ECO:0000256" key="1">
    <source>
        <dbReference type="SAM" id="Coils"/>
    </source>
</evidence>
<dbReference type="Proteomes" id="UP000694569">
    <property type="component" value="Unplaced"/>
</dbReference>
<dbReference type="Pfam" id="PF03732">
    <property type="entry name" value="Retrotrans_gag"/>
    <property type="match status" value="1"/>
</dbReference>
<dbReference type="Ensembl" id="ENSLLET00000000314.1">
    <property type="protein sequence ID" value="ENSLLEP00000000296.1"/>
    <property type="gene ID" value="ENSLLEG00000000202.1"/>
</dbReference>
<dbReference type="Gene3D" id="2.40.70.10">
    <property type="entry name" value="Acid Proteases"/>
    <property type="match status" value="1"/>
</dbReference>
<keyword evidence="1" id="KW-0175">Coiled coil</keyword>
<dbReference type="SUPFAM" id="SSF50630">
    <property type="entry name" value="Acid proteases"/>
    <property type="match status" value="1"/>
</dbReference>
<sequence length="501" mass="56747">MEPEEVTEAVQALTLQVTGLTRTIQELHAEQQQLRDQFHAMGPPPPYDPGDELVAPQPIAEATPEPQVPLPDRFFGDRSKFETFVLDCHVLFSLKPRTYNSDFIRVRAVISLLGGEPKRWAHTLLRQNDPSLDTWASFSRALDSMYRDPHQRDTAQTVIRTLKQGRRPVEEYITEFRHFSHQTGWNDTALLDQFRLGLADHLKDELARVGIPPNMEALIDFCILVDRRMRERRQERGATLPWIPRPFSNLSEQPSASTALVPVPTPGSSVEPMQIGLVNGRLPRAEVDRRRQLRLCLYCAEASHQVRNCPIRNVSRRGKPIPHVIHAIHTSKNPSPLLLLPILLQWQQKTIPLQAMVDSGASGCFLDENLSSLLSIPLHNKTFPVCVQLVDGSHLQSGPITHETIPLQVTIGSKHSETLCFDIVSSPLYPVILGLPWLKLHDPYVHWSSASVSFLSPRCKQTCLQRTHTVMSILDKDMTQTNVCLPKAYHEFHDVFDKQKA</sequence>
<keyword evidence="4" id="KW-1185">Reference proteome</keyword>
<evidence type="ECO:0000313" key="3">
    <source>
        <dbReference type="Ensembl" id="ENSLLEP00000000296.1"/>
    </source>
</evidence>
<dbReference type="GeneTree" id="ENSGT00950000183173"/>
<dbReference type="CDD" id="cd00303">
    <property type="entry name" value="retropepsin_like"/>
    <property type="match status" value="1"/>
</dbReference>
<dbReference type="AlphaFoldDB" id="A0A8C5LJ63"/>
<proteinExistence type="predicted"/>
<feature type="domain" description="Retrotransposon gag" evidence="2">
    <location>
        <begin position="109"/>
        <end position="199"/>
    </location>
</feature>
<dbReference type="InterPro" id="IPR005162">
    <property type="entry name" value="Retrotrans_gag_dom"/>
</dbReference>
<dbReference type="PANTHER" id="PTHR15503">
    <property type="entry name" value="LDOC1 RELATED"/>
    <property type="match status" value="1"/>
</dbReference>
<dbReference type="InterPro" id="IPR032567">
    <property type="entry name" value="RTL1-rel"/>
</dbReference>
<reference evidence="3" key="1">
    <citation type="submission" date="2025-08" db="UniProtKB">
        <authorList>
            <consortium name="Ensembl"/>
        </authorList>
    </citation>
    <scope>IDENTIFICATION</scope>
</reference>
<feature type="coiled-coil region" evidence="1">
    <location>
        <begin position="10"/>
        <end position="37"/>
    </location>
</feature>
<name>A0A8C5LJ63_9ANUR</name>
<organism evidence="3 4">
    <name type="scientific">Leptobrachium leishanense</name>
    <name type="common">Leishan spiny toad</name>
    <dbReference type="NCBI Taxonomy" id="445787"/>
    <lineage>
        <taxon>Eukaryota</taxon>
        <taxon>Metazoa</taxon>
        <taxon>Chordata</taxon>
        <taxon>Craniata</taxon>
        <taxon>Vertebrata</taxon>
        <taxon>Euteleostomi</taxon>
        <taxon>Amphibia</taxon>
        <taxon>Batrachia</taxon>
        <taxon>Anura</taxon>
        <taxon>Pelobatoidea</taxon>
        <taxon>Megophryidae</taxon>
        <taxon>Leptobrachium</taxon>
    </lineage>
</organism>
<dbReference type="PANTHER" id="PTHR15503:SF22">
    <property type="entry name" value="TRANSPOSON TY3-I GAG POLYPROTEIN"/>
    <property type="match status" value="1"/>
</dbReference>
<dbReference type="OrthoDB" id="9445845at2759"/>